<dbReference type="InterPro" id="IPR027417">
    <property type="entry name" value="P-loop_NTPase"/>
</dbReference>
<feature type="domain" description="DUF4143" evidence="2">
    <location>
        <begin position="246"/>
        <end position="395"/>
    </location>
</feature>
<dbReference type="AlphaFoldDB" id="A0A9E7DJK6"/>
<dbReference type="RefSeq" id="WP_249242608.1">
    <property type="nucleotide sequence ID" value="NZ_CP096649.1"/>
</dbReference>
<evidence type="ECO:0000313" key="3">
    <source>
        <dbReference type="EMBL" id="UQK59091.1"/>
    </source>
</evidence>
<dbReference type="Proteomes" id="UP000831151">
    <property type="component" value="Chromosome"/>
</dbReference>
<gene>
    <name evidence="3" type="ORF">M1R53_07570</name>
</gene>
<dbReference type="EMBL" id="CP096649">
    <property type="protein sequence ID" value="UQK59091.1"/>
    <property type="molecule type" value="Genomic_DNA"/>
</dbReference>
<sequence>MFKRKIYAKMLEWKRRSKGSTALLIEGARRIGKSTIALEFAKNEYESYILIDFSRAGKDLKSLFDDLSSTDYLFMQLQLLFNTKLVERKSLIIFDEVQFCPKARQAIKLLVEDGKYDYIETGSLISIRKNVENILIPSEEEKLSMYPMDFEEFLWATGDTASNDILRECFLNGTSLGEAANRKMLLKFRLYMLVGGMPQAVAKYIESNNLEEVDMVKRNIITLYLDDFYKLDGRGFTSDLYKNIPSELSRHTSSYKISSVLKNERPSTVQDEIRELIESKTVLASYNSTDPSASLALTKDINKFKLYLSDTGLFVTLMFMDKPFTKNEIYKKLLSNKSEVNLGMLYENAVATSLRSLGYDLYFNTSYDEDYKKSYELDFLISSGNKIYPIEVKSSGYKAHKSLDVFIDKYRSRIGKSFVIYTKDYLKEGDIEYLPVYYTQFLDEI</sequence>
<name>A0A9E7DJK6_9FIRM</name>
<dbReference type="PANTHER" id="PTHR33295">
    <property type="entry name" value="ATPASE"/>
    <property type="match status" value="1"/>
</dbReference>
<dbReference type="KEGG" id="fms:M1R53_07570"/>
<evidence type="ECO:0000259" key="2">
    <source>
        <dbReference type="Pfam" id="PF13635"/>
    </source>
</evidence>
<organism evidence="3 4">
    <name type="scientific">Fenollaria massiliensis</name>
    <dbReference type="NCBI Taxonomy" id="938288"/>
    <lineage>
        <taxon>Bacteria</taxon>
        <taxon>Bacillati</taxon>
        <taxon>Bacillota</taxon>
        <taxon>Clostridia</taxon>
        <taxon>Eubacteriales</taxon>
        <taxon>Fenollaria</taxon>
    </lineage>
</organism>
<proteinExistence type="predicted"/>
<reference evidence="3" key="1">
    <citation type="submission" date="2022-04" db="EMBL/GenBank/DDBJ databases">
        <title>Complete genome sequences of Ezakiella coagulans and Fenollaria massiliensis.</title>
        <authorList>
            <person name="France M.T."/>
            <person name="Clifford J."/>
            <person name="Narina S."/>
            <person name="Rutt L."/>
            <person name="Ravel J."/>
        </authorList>
    </citation>
    <scope>NUCLEOTIDE SEQUENCE</scope>
    <source>
        <strain evidence="3">C0061C2</strain>
    </source>
</reference>
<protein>
    <submittedName>
        <fullName evidence="3">AAA family ATPase</fullName>
    </submittedName>
</protein>
<dbReference type="SUPFAM" id="SSF52540">
    <property type="entry name" value="P-loop containing nucleoside triphosphate hydrolases"/>
    <property type="match status" value="1"/>
</dbReference>
<dbReference type="InterPro" id="IPR041682">
    <property type="entry name" value="AAA_14"/>
</dbReference>
<keyword evidence="4" id="KW-1185">Reference proteome</keyword>
<dbReference type="Pfam" id="PF13173">
    <property type="entry name" value="AAA_14"/>
    <property type="match status" value="1"/>
</dbReference>
<evidence type="ECO:0000259" key="1">
    <source>
        <dbReference type="Pfam" id="PF13173"/>
    </source>
</evidence>
<dbReference type="InterPro" id="IPR025420">
    <property type="entry name" value="DUF4143"/>
</dbReference>
<dbReference type="Pfam" id="PF13635">
    <property type="entry name" value="DUF4143"/>
    <property type="match status" value="1"/>
</dbReference>
<dbReference type="InterPro" id="IPR011335">
    <property type="entry name" value="Restrct_endonuc-II-like"/>
</dbReference>
<accession>A0A9E7DJK6</accession>
<dbReference type="SUPFAM" id="SSF52980">
    <property type="entry name" value="Restriction endonuclease-like"/>
    <property type="match status" value="1"/>
</dbReference>
<feature type="domain" description="AAA" evidence="1">
    <location>
        <begin position="21"/>
        <end position="154"/>
    </location>
</feature>
<dbReference type="PANTHER" id="PTHR33295:SF7">
    <property type="entry name" value="ATPASE"/>
    <property type="match status" value="1"/>
</dbReference>
<evidence type="ECO:0000313" key="4">
    <source>
        <dbReference type="Proteomes" id="UP000831151"/>
    </source>
</evidence>